<reference evidence="1" key="1">
    <citation type="submission" date="2021-10" db="EMBL/GenBank/DDBJ databases">
        <title>Tropical sea cucumber genome reveals ecological adaptation and Cuvierian tubules defense mechanism.</title>
        <authorList>
            <person name="Chen T."/>
        </authorList>
    </citation>
    <scope>NUCLEOTIDE SEQUENCE</scope>
    <source>
        <strain evidence="1">Nanhai2018</strain>
        <tissue evidence="1">Muscle</tissue>
    </source>
</reference>
<proteinExistence type="predicted"/>
<gene>
    <name evidence="1" type="ORF">HOLleu_36922</name>
</gene>
<dbReference type="Proteomes" id="UP001152320">
    <property type="component" value="Chromosome 19"/>
</dbReference>
<protein>
    <submittedName>
        <fullName evidence="1">Uncharacterized protein</fullName>
    </submittedName>
</protein>
<evidence type="ECO:0000313" key="1">
    <source>
        <dbReference type="EMBL" id="KAJ8024244.1"/>
    </source>
</evidence>
<accession>A0A9Q1BGE3</accession>
<dbReference type="EMBL" id="JAIZAY010000019">
    <property type="protein sequence ID" value="KAJ8024244.1"/>
    <property type="molecule type" value="Genomic_DNA"/>
</dbReference>
<comment type="caution">
    <text evidence="1">The sequence shown here is derived from an EMBL/GenBank/DDBJ whole genome shotgun (WGS) entry which is preliminary data.</text>
</comment>
<organism evidence="1 2">
    <name type="scientific">Holothuria leucospilota</name>
    <name type="common">Black long sea cucumber</name>
    <name type="synonym">Mertensiothuria leucospilota</name>
    <dbReference type="NCBI Taxonomy" id="206669"/>
    <lineage>
        <taxon>Eukaryota</taxon>
        <taxon>Metazoa</taxon>
        <taxon>Echinodermata</taxon>
        <taxon>Eleutherozoa</taxon>
        <taxon>Echinozoa</taxon>
        <taxon>Holothuroidea</taxon>
        <taxon>Aspidochirotacea</taxon>
        <taxon>Aspidochirotida</taxon>
        <taxon>Holothuriidae</taxon>
        <taxon>Holothuria</taxon>
    </lineage>
</organism>
<name>A0A9Q1BGE3_HOLLE</name>
<keyword evidence="2" id="KW-1185">Reference proteome</keyword>
<evidence type="ECO:0000313" key="2">
    <source>
        <dbReference type="Proteomes" id="UP001152320"/>
    </source>
</evidence>
<sequence>MFIFKNAVGSVQLTNTPLEENCIVRKISVGQEFTTGGVKSTKEERNKSTNMLKSDFIIHYFNLGTTFACSCTEHGNILLQIFPKRVVFLCLLLYIIVVT</sequence>
<dbReference type="AlphaFoldDB" id="A0A9Q1BGE3"/>